<evidence type="ECO:0000256" key="3">
    <source>
        <dbReference type="ARBA" id="ARBA00022475"/>
    </source>
</evidence>
<evidence type="ECO:0000256" key="8">
    <source>
        <dbReference type="RuleBase" id="RU363032"/>
    </source>
</evidence>
<feature type="domain" description="ABC transmembrane type-1" evidence="9">
    <location>
        <begin position="30"/>
        <end position="225"/>
    </location>
</feature>
<evidence type="ECO:0000256" key="4">
    <source>
        <dbReference type="ARBA" id="ARBA00022519"/>
    </source>
</evidence>
<comment type="similarity">
    <text evidence="8">Belongs to the binding-protein-dependent transport system permease family.</text>
</comment>
<protein>
    <submittedName>
        <fullName evidence="10">Iron ABC transporter permease</fullName>
    </submittedName>
</protein>
<evidence type="ECO:0000256" key="1">
    <source>
        <dbReference type="ARBA" id="ARBA00004429"/>
    </source>
</evidence>
<keyword evidence="7 8" id="KW-0472">Membrane</keyword>
<evidence type="ECO:0000313" key="11">
    <source>
        <dbReference type="Proteomes" id="UP000718281"/>
    </source>
</evidence>
<sequence length="521" mass="54117">MLARGFAPGGVLDLGGFAEVLGRARTQRIIGFTLAISAAATVISVVVGVPVAHALYRLALPGRRTLRAIVAMPFVLPTVVVGVMFRSLLAEGGALGGLGLDGEWGGILAAFVFFNLAVVVRTVGAAWEGLDRRPEEAAGTLGAGPATVFRTVTLPALAPSIISAASIVFLFCATAFGVVLTMGGLAYGTVETEIYLLTTALFDLRGAAVLSVVQLVAVVAMLLLADRARSRDAGTQRAAKSAIAPGRVTAYAMGSVIATVLAVAFVAVPVLALVVRSLRRQGEWTLDYYLALGRVGGADGRSALPVTVWEALGTSWRIAIDATILAVVLGLLVAVLVSRPARSPGGLRWRRLLDGVVMLPLGVSAVTVGFGFLITLDRPPLDLRTSPVLIPIAQAIVALPLVVRTLAPVLRAIDDRQRQVAATLGARPWQVLATVDLPIIWRPLLAAIGLALAVSLGEFGATSFLARPDSPTLPVVIYRLIGRPGVDNLGMALAASVILAVVTVTVMGVVERLRVSSVGAF</sequence>
<feature type="transmembrane region" description="Helical" evidence="8">
    <location>
        <begin position="444"/>
        <end position="466"/>
    </location>
</feature>
<dbReference type="Pfam" id="PF00528">
    <property type="entry name" value="BPD_transp_1"/>
    <property type="match status" value="2"/>
</dbReference>
<feature type="transmembrane region" description="Helical" evidence="8">
    <location>
        <begin position="357"/>
        <end position="376"/>
    </location>
</feature>
<keyword evidence="4" id="KW-0997">Cell inner membrane</keyword>
<comment type="subcellular location">
    <subcellularLocation>
        <location evidence="1">Cell inner membrane</location>
        <topology evidence="1">Multi-pass membrane protein</topology>
    </subcellularLocation>
    <subcellularLocation>
        <location evidence="8">Cell membrane</location>
        <topology evidence="8">Multi-pass membrane protein</topology>
    </subcellularLocation>
</comment>
<dbReference type="InterPro" id="IPR000515">
    <property type="entry name" value="MetI-like"/>
</dbReference>
<feature type="domain" description="ABC transmembrane type-1" evidence="9">
    <location>
        <begin position="312"/>
        <end position="510"/>
    </location>
</feature>
<dbReference type="GO" id="GO:0055085">
    <property type="term" value="P:transmembrane transport"/>
    <property type="evidence" value="ECO:0007669"/>
    <property type="project" value="InterPro"/>
</dbReference>
<accession>A0A934X5I9</accession>
<dbReference type="SUPFAM" id="SSF161098">
    <property type="entry name" value="MetI-like"/>
    <property type="match status" value="2"/>
</dbReference>
<gene>
    <name evidence="10" type="ORF">IPF40_11015</name>
</gene>
<feature type="transmembrane region" description="Helical" evidence="8">
    <location>
        <begin position="318"/>
        <end position="337"/>
    </location>
</feature>
<organism evidence="10 11">
    <name type="scientific">Candidatus Phosphoribacter hodrii</name>
    <dbReference type="NCBI Taxonomy" id="2953743"/>
    <lineage>
        <taxon>Bacteria</taxon>
        <taxon>Bacillati</taxon>
        <taxon>Actinomycetota</taxon>
        <taxon>Actinomycetes</taxon>
        <taxon>Micrococcales</taxon>
        <taxon>Dermatophilaceae</taxon>
        <taxon>Candidatus Phosphoribacter</taxon>
    </lineage>
</organism>
<proteinExistence type="inferred from homology"/>
<feature type="transmembrane region" description="Helical" evidence="8">
    <location>
        <begin position="68"/>
        <end position="89"/>
    </location>
</feature>
<keyword evidence="3" id="KW-1003">Cell membrane</keyword>
<comment type="caution">
    <text evidence="10">The sequence shown here is derived from an EMBL/GenBank/DDBJ whole genome shotgun (WGS) entry which is preliminary data.</text>
</comment>
<evidence type="ECO:0000256" key="7">
    <source>
        <dbReference type="ARBA" id="ARBA00023136"/>
    </source>
</evidence>
<feature type="transmembrane region" description="Helical" evidence="8">
    <location>
        <begin position="248"/>
        <end position="275"/>
    </location>
</feature>
<dbReference type="AlphaFoldDB" id="A0A934X5I9"/>
<dbReference type="Proteomes" id="UP000718281">
    <property type="component" value="Unassembled WGS sequence"/>
</dbReference>
<keyword evidence="2 8" id="KW-0813">Transport</keyword>
<feature type="transmembrane region" description="Helical" evidence="8">
    <location>
        <begin position="167"/>
        <end position="187"/>
    </location>
</feature>
<dbReference type="PANTHER" id="PTHR43357:SF4">
    <property type="entry name" value="INNER MEMBRANE ABC TRANSPORTER PERMEASE PROTEIN YDCV"/>
    <property type="match status" value="1"/>
</dbReference>
<dbReference type="EMBL" id="JADIXZ010000004">
    <property type="protein sequence ID" value="MBK6301541.1"/>
    <property type="molecule type" value="Genomic_DNA"/>
</dbReference>
<evidence type="ECO:0000313" key="10">
    <source>
        <dbReference type="EMBL" id="MBK6301541.1"/>
    </source>
</evidence>
<feature type="transmembrane region" description="Helical" evidence="8">
    <location>
        <begin position="29"/>
        <end position="56"/>
    </location>
</feature>
<evidence type="ECO:0000256" key="5">
    <source>
        <dbReference type="ARBA" id="ARBA00022692"/>
    </source>
</evidence>
<dbReference type="Gene3D" id="1.10.3720.10">
    <property type="entry name" value="MetI-like"/>
    <property type="match status" value="2"/>
</dbReference>
<feature type="transmembrane region" description="Helical" evidence="8">
    <location>
        <begin position="207"/>
        <end position="227"/>
    </location>
</feature>
<keyword evidence="6 8" id="KW-1133">Transmembrane helix</keyword>
<feature type="transmembrane region" description="Helical" evidence="8">
    <location>
        <begin position="104"/>
        <end position="123"/>
    </location>
</feature>
<dbReference type="InterPro" id="IPR035906">
    <property type="entry name" value="MetI-like_sf"/>
</dbReference>
<dbReference type="GO" id="GO:0005886">
    <property type="term" value="C:plasma membrane"/>
    <property type="evidence" value="ECO:0007669"/>
    <property type="project" value="UniProtKB-SubCell"/>
</dbReference>
<evidence type="ECO:0000259" key="9">
    <source>
        <dbReference type="PROSITE" id="PS50928"/>
    </source>
</evidence>
<keyword evidence="5 8" id="KW-0812">Transmembrane</keyword>
<feature type="transmembrane region" description="Helical" evidence="8">
    <location>
        <begin position="489"/>
        <end position="510"/>
    </location>
</feature>
<evidence type="ECO:0000256" key="2">
    <source>
        <dbReference type="ARBA" id="ARBA00022448"/>
    </source>
</evidence>
<name>A0A934X5I9_9MICO</name>
<dbReference type="PANTHER" id="PTHR43357">
    <property type="entry name" value="INNER MEMBRANE ABC TRANSPORTER PERMEASE PROTEIN YDCV"/>
    <property type="match status" value="1"/>
</dbReference>
<reference evidence="10 11" key="1">
    <citation type="submission" date="2020-10" db="EMBL/GenBank/DDBJ databases">
        <title>Connecting structure to function with the recovery of over 1000 high-quality activated sludge metagenome-assembled genomes encoding full-length rRNA genes using long-read sequencing.</title>
        <authorList>
            <person name="Singleton C.M."/>
            <person name="Petriglieri F."/>
            <person name="Kristensen J.M."/>
            <person name="Kirkegaard R.H."/>
            <person name="Michaelsen T.Y."/>
            <person name="Andersen M.H."/>
            <person name="Karst S.M."/>
            <person name="Dueholm M.S."/>
            <person name="Nielsen P.H."/>
            <person name="Albertsen M."/>
        </authorList>
    </citation>
    <scope>NUCLEOTIDE SEQUENCE [LARGE SCALE GENOMIC DNA]</scope>
    <source>
        <strain evidence="10">AalE_18-Q3-R2-46_BAT3C.188</strain>
    </source>
</reference>
<evidence type="ECO:0000256" key="6">
    <source>
        <dbReference type="ARBA" id="ARBA00022989"/>
    </source>
</evidence>
<feature type="transmembrane region" description="Helical" evidence="8">
    <location>
        <begin position="388"/>
        <end position="410"/>
    </location>
</feature>
<dbReference type="CDD" id="cd06261">
    <property type="entry name" value="TM_PBP2"/>
    <property type="match status" value="2"/>
</dbReference>
<dbReference type="PROSITE" id="PS50928">
    <property type="entry name" value="ABC_TM1"/>
    <property type="match status" value="2"/>
</dbReference>